<reference evidence="3" key="1">
    <citation type="submission" date="2020-05" db="EMBL/GenBank/DDBJ databases">
        <title>Mycena genomes resolve the evolution of fungal bioluminescence.</title>
        <authorList>
            <person name="Tsai I.J."/>
        </authorList>
    </citation>
    <scope>NUCLEOTIDE SEQUENCE</scope>
    <source>
        <strain evidence="3">160909Yilan</strain>
    </source>
</reference>
<feature type="compositionally biased region" description="Basic and acidic residues" evidence="1">
    <location>
        <begin position="314"/>
        <end position="328"/>
    </location>
</feature>
<evidence type="ECO:0000313" key="4">
    <source>
        <dbReference type="Proteomes" id="UP000623467"/>
    </source>
</evidence>
<accession>A0A8H6X6F6</accession>
<evidence type="ECO:0000313" key="3">
    <source>
        <dbReference type="EMBL" id="KAF7334861.1"/>
    </source>
</evidence>
<organism evidence="3 4">
    <name type="scientific">Mycena sanguinolenta</name>
    <dbReference type="NCBI Taxonomy" id="230812"/>
    <lineage>
        <taxon>Eukaryota</taxon>
        <taxon>Fungi</taxon>
        <taxon>Dikarya</taxon>
        <taxon>Basidiomycota</taxon>
        <taxon>Agaricomycotina</taxon>
        <taxon>Agaricomycetes</taxon>
        <taxon>Agaricomycetidae</taxon>
        <taxon>Agaricales</taxon>
        <taxon>Marasmiineae</taxon>
        <taxon>Mycenaceae</taxon>
        <taxon>Mycena</taxon>
    </lineage>
</organism>
<gene>
    <name evidence="3" type="ORF">MSAN_02362400</name>
</gene>
<dbReference type="AlphaFoldDB" id="A0A8H6X6F6"/>
<dbReference type="EMBL" id="JACAZH010000044">
    <property type="protein sequence ID" value="KAF7334861.1"/>
    <property type="molecule type" value="Genomic_DNA"/>
</dbReference>
<evidence type="ECO:0000256" key="2">
    <source>
        <dbReference type="SAM" id="Phobius"/>
    </source>
</evidence>
<name>A0A8H6X6F6_9AGAR</name>
<feature type="compositionally biased region" description="Low complexity" evidence="1">
    <location>
        <begin position="329"/>
        <end position="344"/>
    </location>
</feature>
<protein>
    <submittedName>
        <fullName evidence="3">Uncharacterized protein</fullName>
    </submittedName>
</protein>
<sequence length="384" mass="42852">MAEGSAQTGGKRKRDDQGSEGERRNTRGTMERWIRSCFAVCILPILFLLTSGGRLTEAAMNRIYSRDRLVIRIISTHQGKRLNFGNFGLDTAAGLLRFLKEYIPSVGWVSAHLLNHGYMGARGKIFIVGLDPDKCFDFGQTIASKYHLREGFGMEIMRLSNWQELDQSLLRTAWWQAEDITGVNWELLQDELEKLEDVASATVKGYREIAGDCQSSTLFGTVTLETGLLKEDSEPDDDTMNVSEGGEKVLVSTFATKSFARKVRVDGVTLTLYPMVPCNSCLDYEHLEGDCPFDTKNLSLTAGWVNVKDLVPDAKPEPAKVEPKDKAKQPQPQAQPVAGPFQAARGKKGREERPQEEVYLSARAPQDDRLPILLYIRAILSGLF</sequence>
<keyword evidence="2" id="KW-0812">Transmembrane</keyword>
<evidence type="ECO:0000256" key="1">
    <source>
        <dbReference type="SAM" id="MobiDB-lite"/>
    </source>
</evidence>
<feature type="region of interest" description="Disordered" evidence="1">
    <location>
        <begin position="1"/>
        <end position="26"/>
    </location>
</feature>
<keyword evidence="2" id="KW-0472">Membrane</keyword>
<feature type="region of interest" description="Disordered" evidence="1">
    <location>
        <begin position="314"/>
        <end position="362"/>
    </location>
</feature>
<comment type="caution">
    <text evidence="3">The sequence shown here is derived from an EMBL/GenBank/DDBJ whole genome shotgun (WGS) entry which is preliminary data.</text>
</comment>
<keyword evidence="2" id="KW-1133">Transmembrane helix</keyword>
<feature type="compositionally biased region" description="Basic and acidic residues" evidence="1">
    <location>
        <begin position="13"/>
        <end position="26"/>
    </location>
</feature>
<feature type="transmembrane region" description="Helical" evidence="2">
    <location>
        <begin position="33"/>
        <end position="53"/>
    </location>
</feature>
<proteinExistence type="predicted"/>
<keyword evidence="4" id="KW-1185">Reference proteome</keyword>
<dbReference type="Proteomes" id="UP000623467">
    <property type="component" value="Unassembled WGS sequence"/>
</dbReference>